<keyword evidence="11" id="KW-1185">Reference proteome</keyword>
<feature type="transmembrane region" description="Helical" evidence="8">
    <location>
        <begin position="37"/>
        <end position="56"/>
    </location>
</feature>
<comment type="subcellular location">
    <subcellularLocation>
        <location evidence="1">Cell membrane</location>
        <topology evidence="1">Multi-pass membrane protein</topology>
    </subcellularLocation>
</comment>
<keyword evidence="3" id="KW-0813">Transport</keyword>
<reference evidence="10 11" key="1">
    <citation type="submission" date="2016-01" db="EMBL/GenBank/DDBJ databases">
        <authorList>
            <person name="McClelland M."/>
            <person name="Jain A."/>
            <person name="Saraogi P."/>
            <person name="Mendelson R."/>
            <person name="Westerman R."/>
            <person name="SanMiguel P."/>
            <person name="Csonka L."/>
        </authorList>
    </citation>
    <scope>NUCLEOTIDE SEQUENCE [LARGE SCALE GENOMIC DNA]</scope>
    <source>
        <strain evidence="10 11">R-53146</strain>
    </source>
</reference>
<feature type="transmembrane region" description="Helical" evidence="8">
    <location>
        <begin position="450"/>
        <end position="470"/>
    </location>
</feature>
<evidence type="ECO:0000256" key="3">
    <source>
        <dbReference type="ARBA" id="ARBA00022448"/>
    </source>
</evidence>
<evidence type="ECO:0000256" key="1">
    <source>
        <dbReference type="ARBA" id="ARBA00004651"/>
    </source>
</evidence>
<feature type="transmembrane region" description="Helical" evidence="8">
    <location>
        <begin position="92"/>
        <end position="113"/>
    </location>
</feature>
<feature type="transmembrane region" description="Helical" evidence="8">
    <location>
        <begin position="419"/>
        <end position="438"/>
    </location>
</feature>
<keyword evidence="7 8" id="KW-0472">Membrane</keyword>
<dbReference type="PROSITE" id="PS51202">
    <property type="entry name" value="RCK_C"/>
    <property type="match status" value="1"/>
</dbReference>
<feature type="transmembrane region" description="Helical" evidence="8">
    <location>
        <begin position="548"/>
        <end position="566"/>
    </location>
</feature>
<evidence type="ECO:0000256" key="5">
    <source>
        <dbReference type="ARBA" id="ARBA00022692"/>
    </source>
</evidence>
<feature type="transmembrane region" description="Helical" evidence="8">
    <location>
        <begin position="158"/>
        <end position="177"/>
    </location>
</feature>
<dbReference type="STRING" id="1586267.GCA_001418685_00800"/>
<dbReference type="NCBIfam" id="TIGR03802">
    <property type="entry name" value="Asp_Ala_antiprt"/>
    <property type="match status" value="1"/>
</dbReference>
<dbReference type="InterPro" id="IPR036721">
    <property type="entry name" value="RCK_C_sf"/>
</dbReference>
<dbReference type="PANTHER" id="PTHR30445:SF9">
    <property type="match status" value="1"/>
</dbReference>
<dbReference type="InterPro" id="IPR006512">
    <property type="entry name" value="YidE_YbjL"/>
</dbReference>
<dbReference type="InterPro" id="IPR006037">
    <property type="entry name" value="RCK_C"/>
</dbReference>
<dbReference type="Proteomes" id="UP000182761">
    <property type="component" value="Unassembled WGS sequence"/>
</dbReference>
<accession>A0A0X3ANZ6</accession>
<dbReference type="Pfam" id="PF02080">
    <property type="entry name" value="TrkA_C"/>
    <property type="match status" value="1"/>
</dbReference>
<dbReference type="PANTHER" id="PTHR30445">
    <property type="entry name" value="K(+)_H(+) ANTIPORTER SUBUNIT KHTT"/>
    <property type="match status" value="1"/>
</dbReference>
<dbReference type="Gene3D" id="3.30.70.1450">
    <property type="entry name" value="Regulator of K+ conductance, C-terminal domain"/>
    <property type="match status" value="1"/>
</dbReference>
<keyword evidence="4" id="KW-1003">Cell membrane</keyword>
<proteinExistence type="inferred from homology"/>
<evidence type="ECO:0000256" key="6">
    <source>
        <dbReference type="ARBA" id="ARBA00022989"/>
    </source>
</evidence>
<evidence type="ECO:0000259" key="9">
    <source>
        <dbReference type="PROSITE" id="PS51202"/>
    </source>
</evidence>
<comment type="similarity">
    <text evidence="2">Belongs to the AAE transporter (TC 2.A.81) family.</text>
</comment>
<dbReference type="OrthoDB" id="9155749at2"/>
<gene>
    <name evidence="10" type="ORF">Ga0061079_10481</name>
</gene>
<evidence type="ECO:0000313" key="10">
    <source>
        <dbReference type="EMBL" id="CVK15963.1"/>
    </source>
</evidence>
<dbReference type="GO" id="GO:0008324">
    <property type="term" value="F:monoatomic cation transmembrane transporter activity"/>
    <property type="evidence" value="ECO:0007669"/>
    <property type="project" value="InterPro"/>
</dbReference>
<protein>
    <submittedName>
        <fullName evidence="10">Putative transport protein</fullName>
    </submittedName>
</protein>
<organism evidence="10 11">
    <name type="scientific">Apibacter mensalis</name>
    <dbReference type="NCBI Taxonomy" id="1586267"/>
    <lineage>
        <taxon>Bacteria</taxon>
        <taxon>Pseudomonadati</taxon>
        <taxon>Bacteroidota</taxon>
        <taxon>Flavobacteriia</taxon>
        <taxon>Flavobacteriales</taxon>
        <taxon>Weeksellaceae</taxon>
        <taxon>Apibacter</taxon>
    </lineage>
</organism>
<dbReference type="RefSeq" id="WP_055425179.1">
    <property type="nucleotide sequence ID" value="NZ_FCOR01000004.1"/>
</dbReference>
<evidence type="ECO:0000313" key="11">
    <source>
        <dbReference type="Proteomes" id="UP000182761"/>
    </source>
</evidence>
<evidence type="ECO:0000256" key="4">
    <source>
        <dbReference type="ARBA" id="ARBA00022475"/>
    </source>
</evidence>
<feature type="domain" description="RCK C-terminal" evidence="9">
    <location>
        <begin position="297"/>
        <end position="382"/>
    </location>
</feature>
<feature type="transmembrane region" description="Helical" evidence="8">
    <location>
        <begin position="120"/>
        <end position="138"/>
    </location>
</feature>
<evidence type="ECO:0000256" key="8">
    <source>
        <dbReference type="SAM" id="Phobius"/>
    </source>
</evidence>
<dbReference type="SUPFAM" id="SSF116726">
    <property type="entry name" value="TrkA C-terminal domain-like"/>
    <property type="match status" value="1"/>
</dbReference>
<keyword evidence="6 8" id="KW-1133">Transmembrane helix</keyword>
<dbReference type="GO" id="GO:0006813">
    <property type="term" value="P:potassium ion transport"/>
    <property type="evidence" value="ECO:0007669"/>
    <property type="project" value="InterPro"/>
</dbReference>
<dbReference type="InterPro" id="IPR022457">
    <property type="entry name" value="Asp_Ala_antiprt"/>
</dbReference>
<dbReference type="AlphaFoldDB" id="A0A0X3ANZ6"/>
<feature type="transmembrane region" description="Helical" evidence="8">
    <location>
        <begin position="482"/>
        <end position="502"/>
    </location>
</feature>
<feature type="transmembrane region" description="Helical" evidence="8">
    <location>
        <begin position="63"/>
        <end position="80"/>
    </location>
</feature>
<evidence type="ECO:0000256" key="7">
    <source>
        <dbReference type="ARBA" id="ARBA00023136"/>
    </source>
</evidence>
<dbReference type="EMBL" id="FCOR01000004">
    <property type="protein sequence ID" value="CVK15963.1"/>
    <property type="molecule type" value="Genomic_DNA"/>
</dbReference>
<name>A0A0X3ANZ6_9FLAO</name>
<dbReference type="Pfam" id="PF06826">
    <property type="entry name" value="Asp-Al_Ex"/>
    <property type="match status" value="2"/>
</dbReference>
<evidence type="ECO:0000256" key="2">
    <source>
        <dbReference type="ARBA" id="ARBA00009854"/>
    </source>
</evidence>
<dbReference type="NCBIfam" id="TIGR01625">
    <property type="entry name" value="YidE_YbjL_dupl"/>
    <property type="match status" value="2"/>
</dbReference>
<dbReference type="InterPro" id="IPR050144">
    <property type="entry name" value="AAE_transporter"/>
</dbReference>
<feature type="transmembrane region" description="Helical" evidence="8">
    <location>
        <begin position="509"/>
        <end position="528"/>
    </location>
</feature>
<feature type="transmembrane region" description="Helical" evidence="8">
    <location>
        <begin position="392"/>
        <end position="413"/>
    </location>
</feature>
<sequence>MEWILKTIQSSSELAIFLTLALGFAIGQIKIKGFSLGSVTGVLLMGVLIGQLDISISPTVKSAFFLLFLFAVGYSVGPQFVHGLKKEGLPQIAFAALVCVSCLLVGWVAAIIAGFDMGNAAGLLAGANTISAVIGVASDTINQLNIDSSHKQQLINQIPVAYAVTYIFGTAGTAWFLSSIGPKLLGKDIIEETKKYEESLGGAIQDDDSSLEYAYDGATFRVIKASSSFFNQKRTVQEVEDLLVDKGWPVYVEKIRTTSSNEIISDPTPNTTINKGDKMVLNGPLDTILSDENLVGKEVIDLELLDFKVENLKVMVANKEIIGKCLHTLKYNKNRHGIVILKIHRGKTTIPLLKNVTIQRGDVIEIEGRKADVDKFATYLGYPERPTNVTDILYIGLGIFLGGILGSLSIRIGNIPLSLSASGGVLIMGIIFGWLRSLRPTFGYIPAPSIWLMNNLGLNMFIAVVGINAGPDFISGLKTAGVSLFIAGIFVSIVPMLIGILLGRYVFKFNPAITLGACAGARTTTAALGALEDTLQSKVPALSYTTTYAVGNTLLIIWGVVIVLLMS</sequence>
<dbReference type="GO" id="GO:0005886">
    <property type="term" value="C:plasma membrane"/>
    <property type="evidence" value="ECO:0007669"/>
    <property type="project" value="UniProtKB-SubCell"/>
</dbReference>
<keyword evidence="5 8" id="KW-0812">Transmembrane</keyword>